<keyword evidence="2" id="KW-1185">Reference proteome</keyword>
<protein>
    <submittedName>
        <fullName evidence="1">Uncharacterized protein</fullName>
    </submittedName>
</protein>
<name>A0ABW3TJL6_9MICO</name>
<reference evidence="2" key="1">
    <citation type="journal article" date="2019" name="Int. J. Syst. Evol. Microbiol.">
        <title>The Global Catalogue of Microorganisms (GCM) 10K type strain sequencing project: providing services to taxonomists for standard genome sequencing and annotation.</title>
        <authorList>
            <consortium name="The Broad Institute Genomics Platform"/>
            <consortium name="The Broad Institute Genome Sequencing Center for Infectious Disease"/>
            <person name="Wu L."/>
            <person name="Ma J."/>
        </authorList>
    </citation>
    <scope>NUCLEOTIDE SEQUENCE [LARGE SCALE GENOMIC DNA]</scope>
    <source>
        <strain evidence="2">CCUG 50213</strain>
    </source>
</reference>
<accession>A0ABW3TJL6</accession>
<evidence type="ECO:0000313" key="2">
    <source>
        <dbReference type="Proteomes" id="UP001597181"/>
    </source>
</evidence>
<dbReference type="EMBL" id="JBHTLY010000001">
    <property type="protein sequence ID" value="MFD1200820.1"/>
    <property type="molecule type" value="Genomic_DNA"/>
</dbReference>
<evidence type="ECO:0000313" key="1">
    <source>
        <dbReference type="EMBL" id="MFD1200820.1"/>
    </source>
</evidence>
<gene>
    <name evidence="1" type="ORF">ACFQ3U_02795</name>
</gene>
<dbReference type="RefSeq" id="WP_343959376.1">
    <property type="nucleotide sequence ID" value="NZ_BAAAKZ010000003.1"/>
</dbReference>
<dbReference type="Proteomes" id="UP001597181">
    <property type="component" value="Unassembled WGS sequence"/>
</dbReference>
<proteinExistence type="predicted"/>
<comment type="caution">
    <text evidence="1">The sequence shown here is derived from an EMBL/GenBank/DDBJ whole genome shotgun (WGS) entry which is preliminary data.</text>
</comment>
<sequence>MSSESFTRLPAHIQQSVLDGLDEEIRVGFQKTEEAPVEGPTAADRARQIADGIVRSLALRNSFTGDKSTARDLGIGKRK</sequence>
<organism evidence="1 2">
    <name type="scientific">Leucobacter albus</name>
    <dbReference type="NCBI Taxonomy" id="272210"/>
    <lineage>
        <taxon>Bacteria</taxon>
        <taxon>Bacillati</taxon>
        <taxon>Actinomycetota</taxon>
        <taxon>Actinomycetes</taxon>
        <taxon>Micrococcales</taxon>
        <taxon>Microbacteriaceae</taxon>
        <taxon>Leucobacter</taxon>
    </lineage>
</organism>